<dbReference type="EMBL" id="CP002869">
    <property type="protein sequence ID" value="AEI45787.1"/>
    <property type="molecule type" value="Genomic_DNA"/>
</dbReference>
<proteinExistence type="predicted"/>
<dbReference type="InterPro" id="IPR009293">
    <property type="entry name" value="UPF0478"/>
</dbReference>
<feature type="transmembrane region" description="Helical" evidence="1">
    <location>
        <begin position="6"/>
        <end position="29"/>
    </location>
</feature>
<gene>
    <name evidence="2" type="ordered locus">KNP414_07277</name>
</gene>
<dbReference type="RefSeq" id="WP_013920928.1">
    <property type="nucleotide sequence ID" value="NC_015690.1"/>
</dbReference>
<organism evidence="2 3">
    <name type="scientific">Paenibacillus mucilaginosus (strain KNP414)</name>
    <dbReference type="NCBI Taxonomy" id="1036673"/>
    <lineage>
        <taxon>Bacteria</taxon>
        <taxon>Bacillati</taxon>
        <taxon>Bacillota</taxon>
        <taxon>Bacilli</taxon>
        <taxon>Bacillales</taxon>
        <taxon>Paenibacillaceae</taxon>
        <taxon>Paenibacillus</taxon>
    </lineage>
</organism>
<dbReference type="Gene3D" id="1.10.287.950">
    <property type="entry name" value="Methyl-accepting chemotaxis protein"/>
    <property type="match status" value="1"/>
</dbReference>
<dbReference type="PATRIC" id="fig|1036673.3.peg.6791"/>
<evidence type="ECO:0000256" key="1">
    <source>
        <dbReference type="SAM" id="Phobius"/>
    </source>
</evidence>
<dbReference type="AlphaFoldDB" id="F8FP08"/>
<dbReference type="PANTHER" id="PTHR40070:SF1">
    <property type="entry name" value="UPF0478 PROTEIN YTXG"/>
    <property type="match status" value="1"/>
</dbReference>
<protein>
    <recommendedName>
        <fullName evidence="4">DUF948 domain-containing protein</fullName>
    </recommendedName>
</protein>
<dbReference type="Proteomes" id="UP000006620">
    <property type="component" value="Chromosome"/>
</dbReference>
<dbReference type="Pfam" id="PF06103">
    <property type="entry name" value="DUF948"/>
    <property type="match status" value="1"/>
</dbReference>
<evidence type="ECO:0000313" key="3">
    <source>
        <dbReference type="Proteomes" id="UP000006620"/>
    </source>
</evidence>
<keyword evidence="1" id="KW-0812">Transmembrane</keyword>
<name>F8FP08_PAEMK</name>
<dbReference type="KEGG" id="pms:KNP414_07277"/>
<reference evidence="2 3" key="2">
    <citation type="journal article" date="2013" name="Genome Announc.">
        <title>Genome Sequence of Growth-Improving Paenibacillus mucilaginosus Strain KNP414.</title>
        <authorList>
            <person name="Lu J.J."/>
            <person name="Wang J.F."/>
            <person name="Hu X.F."/>
        </authorList>
    </citation>
    <scope>NUCLEOTIDE SEQUENCE [LARGE SCALE GENOMIC DNA]</scope>
    <source>
        <strain evidence="2 3">KNP414</strain>
    </source>
</reference>
<dbReference type="PANTHER" id="PTHR40070">
    <property type="entry name" value="UPF0478 PROTEIN YTXG"/>
    <property type="match status" value="1"/>
</dbReference>
<sequence>MENSWIIEASVAVAAIAFVALVVFLIMTLRSVSALLGQTNGIMREIQQQVSGLSAEATEVLRHTNEVTVDVRNKLHSIDSVVYSVKNVGDAVEEITSSLKQASATVAGTVRSKVVETAKQAEGPTEDKVVKVMQAVPVVIDLWNSFRNRKSMKSSTLSKA</sequence>
<dbReference type="SUPFAM" id="SSF58104">
    <property type="entry name" value="Methyl-accepting chemotaxis protein (MCP) signaling domain"/>
    <property type="match status" value="1"/>
</dbReference>
<accession>F8FP08</accession>
<keyword evidence="1" id="KW-0472">Membrane</keyword>
<evidence type="ECO:0008006" key="4">
    <source>
        <dbReference type="Google" id="ProtNLM"/>
    </source>
</evidence>
<dbReference type="HOGENOM" id="CLU_115870_3_0_9"/>
<keyword evidence="1" id="KW-1133">Transmembrane helix</keyword>
<evidence type="ECO:0000313" key="2">
    <source>
        <dbReference type="EMBL" id="AEI45787.1"/>
    </source>
</evidence>
<reference evidence="3" key="1">
    <citation type="submission" date="2011-06" db="EMBL/GenBank/DDBJ databases">
        <title>Complete genome sequence of Paenibacillus mucilaginosus KNP414.</title>
        <authorList>
            <person name="Wang J."/>
            <person name="Hu S."/>
            <person name="Hu X."/>
            <person name="Zhang B."/>
            <person name="Dong D."/>
            <person name="Zhang S."/>
            <person name="Zhao K."/>
            <person name="Wu D."/>
        </authorList>
    </citation>
    <scope>NUCLEOTIDE SEQUENCE [LARGE SCALE GENOMIC DNA]</scope>
    <source>
        <strain evidence="3">KNP414</strain>
    </source>
</reference>